<keyword evidence="3" id="KW-1003">Cell membrane</keyword>
<dbReference type="InterPro" id="IPR003445">
    <property type="entry name" value="Cat_transpt"/>
</dbReference>
<feature type="transmembrane region" description="Helical" evidence="10">
    <location>
        <begin position="70"/>
        <end position="94"/>
    </location>
</feature>
<feature type="transmembrane region" description="Helical" evidence="10">
    <location>
        <begin position="401"/>
        <end position="422"/>
    </location>
</feature>
<evidence type="ECO:0000256" key="1">
    <source>
        <dbReference type="ARBA" id="ARBA00004651"/>
    </source>
</evidence>
<proteinExistence type="predicted"/>
<dbReference type="PANTHER" id="PTHR32024">
    <property type="entry name" value="TRK SYSTEM POTASSIUM UPTAKE PROTEIN TRKG-RELATED"/>
    <property type="match status" value="1"/>
</dbReference>
<organism evidence="11 12">
    <name type="scientific">Mahella australiensis (strain DSM 15567 / CIP 107919 / 50-1 BON)</name>
    <dbReference type="NCBI Taxonomy" id="697281"/>
    <lineage>
        <taxon>Bacteria</taxon>
        <taxon>Bacillati</taxon>
        <taxon>Bacillota</taxon>
        <taxon>Clostridia</taxon>
        <taxon>Thermoanaerobacterales</taxon>
        <taxon>Thermoanaerobacterales Family IV. Incertae Sedis</taxon>
        <taxon>Mahella</taxon>
    </lineage>
</organism>
<evidence type="ECO:0000256" key="5">
    <source>
        <dbReference type="ARBA" id="ARBA00022692"/>
    </source>
</evidence>
<dbReference type="NCBIfam" id="TIGR00933">
    <property type="entry name" value="2a38"/>
    <property type="match status" value="1"/>
</dbReference>
<dbReference type="PANTHER" id="PTHR32024:SF1">
    <property type="entry name" value="KTR SYSTEM POTASSIUM UPTAKE PROTEIN B"/>
    <property type="match status" value="1"/>
</dbReference>
<feature type="transmembrane region" description="Helical" evidence="10">
    <location>
        <begin position="125"/>
        <end position="150"/>
    </location>
</feature>
<dbReference type="RefSeq" id="WP_013781345.1">
    <property type="nucleotide sequence ID" value="NC_015520.1"/>
</dbReference>
<dbReference type="Pfam" id="PF02386">
    <property type="entry name" value="TrkH"/>
    <property type="match status" value="1"/>
</dbReference>
<keyword evidence="8" id="KW-0406">Ion transport</keyword>
<comment type="subcellular location">
    <subcellularLocation>
        <location evidence="1">Cell membrane</location>
        <topology evidence="1">Multi-pass membrane protein</topology>
    </subcellularLocation>
</comment>
<evidence type="ECO:0000256" key="6">
    <source>
        <dbReference type="ARBA" id="ARBA00022958"/>
    </source>
</evidence>
<dbReference type="EMBL" id="CP002360">
    <property type="protein sequence ID" value="AEE96917.1"/>
    <property type="molecule type" value="Genomic_DNA"/>
</dbReference>
<evidence type="ECO:0000256" key="7">
    <source>
        <dbReference type="ARBA" id="ARBA00022989"/>
    </source>
</evidence>
<keyword evidence="12" id="KW-1185">Reference proteome</keyword>
<evidence type="ECO:0000313" key="11">
    <source>
        <dbReference type="EMBL" id="AEE96917.1"/>
    </source>
</evidence>
<dbReference type="InterPro" id="IPR004772">
    <property type="entry name" value="TrkH"/>
</dbReference>
<dbReference type="GO" id="GO:0016787">
    <property type="term" value="F:hydrolase activity"/>
    <property type="evidence" value="ECO:0007669"/>
    <property type="project" value="UniProtKB-KW"/>
</dbReference>
<keyword evidence="7 10" id="KW-1133">Transmembrane helix</keyword>
<keyword evidence="6" id="KW-0630">Potassium</keyword>
<feature type="transmembrane region" description="Helical" evidence="10">
    <location>
        <begin position="345"/>
        <end position="366"/>
    </location>
</feature>
<feature type="transmembrane region" description="Helical" evidence="10">
    <location>
        <begin position="306"/>
        <end position="324"/>
    </location>
</feature>
<evidence type="ECO:0000256" key="3">
    <source>
        <dbReference type="ARBA" id="ARBA00022475"/>
    </source>
</evidence>
<feature type="transmembrane region" description="Helical" evidence="10">
    <location>
        <begin position="223"/>
        <end position="243"/>
    </location>
</feature>
<sequence>MTRFTPTQILVMGFAAIILTGTLLLMLPISSAAGQNTDFITSLFTATSAVCVTGLVVVDTGTYWSLFGQIVIMLLIQAGGLGFMTMATLASMLLGRRIGLKERLVIQEALNEFSLQGLVKLTQRILITTALFELSGMALLSTRFIPIYGIGKGLYFSLFHAVSAFNNAGFDIIGDFVSFTPFVGDIIINFTVMGLIIIGGIGFAVIMDVFYNWHVKRLSLHTKLVLTTTTVLIVAGFLFFFFVEYNNPKTLGPLSVPVKAMAALFQSITPRTAGFNTISEGDLTDASKFVTILLMYTGASPASTGGGIKTTTLSTIILAVAAVLRGRENVNIYGKRLSWTLVMRSLSIAVLALGLISAVTIILSLAENQAFIKVLFETVSAFGTVGLSTGITPTLSAVSKIALAFTMFAGRVGPLTIAVALLQRQHGMKDLCRYPEEKIMVG</sequence>
<dbReference type="GO" id="GO:0015379">
    <property type="term" value="F:potassium:chloride symporter activity"/>
    <property type="evidence" value="ECO:0007669"/>
    <property type="project" value="InterPro"/>
</dbReference>
<accession>F4A083</accession>
<gene>
    <name evidence="11" type="ordered locus">Mahau_1736</name>
</gene>
<name>F4A083_MAHA5</name>
<evidence type="ECO:0000256" key="9">
    <source>
        <dbReference type="ARBA" id="ARBA00023136"/>
    </source>
</evidence>
<reference evidence="12" key="1">
    <citation type="submission" date="2010-11" db="EMBL/GenBank/DDBJ databases">
        <title>The complete genome of Mahella australiensis DSM 15567.</title>
        <authorList>
            <consortium name="US DOE Joint Genome Institute (JGI-PGF)"/>
            <person name="Lucas S."/>
            <person name="Copeland A."/>
            <person name="Lapidus A."/>
            <person name="Bruce D."/>
            <person name="Goodwin L."/>
            <person name="Pitluck S."/>
            <person name="Kyrpides N."/>
            <person name="Mavromatis K."/>
            <person name="Pagani I."/>
            <person name="Ivanova N."/>
            <person name="Teshima H."/>
            <person name="Brettin T."/>
            <person name="Detter J.C."/>
            <person name="Han C."/>
            <person name="Tapia R."/>
            <person name="Land M."/>
            <person name="Hauser L."/>
            <person name="Markowitz V."/>
            <person name="Cheng J.-F."/>
            <person name="Hugenholtz P."/>
            <person name="Woyke T."/>
            <person name="Wu D."/>
            <person name="Spring S."/>
            <person name="Pukall R."/>
            <person name="Steenblock K."/>
            <person name="Schneider S."/>
            <person name="Klenk H.-P."/>
            <person name="Eisen J.A."/>
        </authorList>
    </citation>
    <scope>NUCLEOTIDE SEQUENCE [LARGE SCALE GENOMIC DNA]</scope>
    <source>
        <strain evidence="12">DSM 15567 / CIP 107919 / 50-1 BON</strain>
    </source>
</reference>
<keyword evidence="5 10" id="KW-0812">Transmembrane</keyword>
<evidence type="ECO:0000256" key="10">
    <source>
        <dbReference type="SAM" id="Phobius"/>
    </source>
</evidence>
<protein>
    <submittedName>
        <fullName evidence="11">Potassium uptake protein, TrkH family</fullName>
        <ecNumber evidence="11">3.6.3.14</ecNumber>
    </submittedName>
</protein>
<evidence type="ECO:0000256" key="2">
    <source>
        <dbReference type="ARBA" id="ARBA00022448"/>
    </source>
</evidence>
<dbReference type="AlphaFoldDB" id="F4A083"/>
<dbReference type="Proteomes" id="UP000008457">
    <property type="component" value="Chromosome"/>
</dbReference>
<feature type="transmembrane region" description="Helical" evidence="10">
    <location>
        <begin position="39"/>
        <end position="58"/>
    </location>
</feature>
<evidence type="ECO:0000256" key="8">
    <source>
        <dbReference type="ARBA" id="ARBA00023065"/>
    </source>
</evidence>
<dbReference type="EC" id="3.6.3.14" evidence="11"/>
<dbReference type="GO" id="GO:0005886">
    <property type="term" value="C:plasma membrane"/>
    <property type="evidence" value="ECO:0007669"/>
    <property type="project" value="UniProtKB-SubCell"/>
</dbReference>
<keyword evidence="11" id="KW-0378">Hydrolase</keyword>
<dbReference type="HOGENOM" id="CLU_026429_0_1_9"/>
<evidence type="ECO:0000256" key="4">
    <source>
        <dbReference type="ARBA" id="ARBA00022538"/>
    </source>
</evidence>
<keyword evidence="9 10" id="KW-0472">Membrane</keyword>
<feature type="transmembrane region" description="Helical" evidence="10">
    <location>
        <begin position="186"/>
        <end position="211"/>
    </location>
</feature>
<reference evidence="11 12" key="2">
    <citation type="journal article" date="2011" name="Stand. Genomic Sci.">
        <title>Complete genome sequence of Mahella australiensis type strain (50-1 BON).</title>
        <authorList>
            <person name="Sikorski J."/>
            <person name="Teshima H."/>
            <person name="Nolan M."/>
            <person name="Lucas S."/>
            <person name="Hammon N."/>
            <person name="Deshpande S."/>
            <person name="Cheng J.F."/>
            <person name="Pitluck S."/>
            <person name="Liolios K."/>
            <person name="Pagani I."/>
            <person name="Ivanova N."/>
            <person name="Huntemann M."/>
            <person name="Mavromatis K."/>
            <person name="Ovchinikova G."/>
            <person name="Pati A."/>
            <person name="Tapia R."/>
            <person name="Han C."/>
            <person name="Goodwin L."/>
            <person name="Chen A."/>
            <person name="Palaniappan K."/>
            <person name="Land M."/>
            <person name="Hauser L."/>
            <person name="Ngatchou-Djao O.D."/>
            <person name="Rohde M."/>
            <person name="Pukall R."/>
            <person name="Spring S."/>
            <person name="Abt B."/>
            <person name="Goker M."/>
            <person name="Detter J.C."/>
            <person name="Woyke T."/>
            <person name="Bristow J."/>
            <person name="Markowitz V."/>
            <person name="Hugenholtz P."/>
            <person name="Eisen J.A."/>
            <person name="Kyrpides N.C."/>
            <person name="Klenk H.P."/>
            <person name="Lapidus A."/>
        </authorList>
    </citation>
    <scope>NUCLEOTIDE SEQUENCE [LARGE SCALE GENOMIC DNA]</scope>
    <source>
        <strain evidence="12">DSM 15567 / CIP 107919 / 50-1 BON</strain>
    </source>
</reference>
<keyword evidence="4" id="KW-0633">Potassium transport</keyword>
<evidence type="ECO:0000313" key="12">
    <source>
        <dbReference type="Proteomes" id="UP000008457"/>
    </source>
</evidence>
<keyword evidence="2" id="KW-0813">Transport</keyword>
<dbReference type="eggNOG" id="COG0168">
    <property type="taxonomic scope" value="Bacteria"/>
</dbReference>
<dbReference type="STRING" id="697281.Mahau_1736"/>
<feature type="transmembrane region" description="Helical" evidence="10">
    <location>
        <begin position="6"/>
        <end position="27"/>
    </location>
</feature>
<dbReference type="KEGG" id="mas:Mahau_1736"/>